<evidence type="ECO:0000256" key="3">
    <source>
        <dbReference type="ARBA" id="ARBA00022730"/>
    </source>
</evidence>
<sequence>MSKNNLRAIKASEMELQEKVVAIKRVAKVVKGGRRFSFSAIVVVGDGNGVVGYGLGKANEVTDSITKGIDDAKKNLVRVPVFKGTVPHDAIGKFGGGFVLLKPAAQGTGVIAGGAMRAVLESAGVHDVLAKSKGSSNPHNVVKATFDALNKMRDPLAVAQQRGVELSKVFNG</sequence>
<dbReference type="InterPro" id="IPR005324">
    <property type="entry name" value="Ribosomal_uS5_C"/>
</dbReference>
<evidence type="ECO:0000256" key="2">
    <source>
        <dbReference type="ARBA" id="ARBA00008945"/>
    </source>
</evidence>
<evidence type="ECO:0000256" key="8">
    <source>
        <dbReference type="HAMAP-Rule" id="MF_01307"/>
    </source>
</evidence>
<keyword evidence="12" id="KW-1185">Reference proteome</keyword>
<dbReference type="RefSeq" id="WP_262310235.1">
    <property type="nucleotide sequence ID" value="NZ_CP106679.1"/>
</dbReference>
<evidence type="ECO:0000256" key="6">
    <source>
        <dbReference type="ARBA" id="ARBA00023274"/>
    </source>
</evidence>
<evidence type="ECO:0000256" key="4">
    <source>
        <dbReference type="ARBA" id="ARBA00022884"/>
    </source>
</evidence>
<evidence type="ECO:0000256" key="7">
    <source>
        <dbReference type="ARBA" id="ARBA00035255"/>
    </source>
</evidence>
<dbReference type="SUPFAM" id="SSF54211">
    <property type="entry name" value="Ribosomal protein S5 domain 2-like"/>
    <property type="match status" value="1"/>
</dbReference>
<evidence type="ECO:0000256" key="9">
    <source>
        <dbReference type="RuleBase" id="RU003823"/>
    </source>
</evidence>
<dbReference type="PANTHER" id="PTHR48277">
    <property type="entry name" value="MITOCHONDRIAL RIBOSOMAL PROTEIN S5"/>
    <property type="match status" value="1"/>
</dbReference>
<dbReference type="PANTHER" id="PTHR48277:SF1">
    <property type="entry name" value="MITOCHONDRIAL RIBOSOMAL PROTEIN S5"/>
    <property type="match status" value="1"/>
</dbReference>
<dbReference type="EMBL" id="CP106679">
    <property type="protein sequence ID" value="UXP32802.1"/>
    <property type="molecule type" value="Genomic_DNA"/>
</dbReference>
<dbReference type="Proteomes" id="UP001065174">
    <property type="component" value="Chromosome"/>
</dbReference>
<dbReference type="GO" id="GO:0005840">
    <property type="term" value="C:ribosome"/>
    <property type="evidence" value="ECO:0007669"/>
    <property type="project" value="UniProtKB-KW"/>
</dbReference>
<dbReference type="SUPFAM" id="SSF54768">
    <property type="entry name" value="dsRNA-binding domain-like"/>
    <property type="match status" value="1"/>
</dbReference>
<keyword evidence="4 8" id="KW-0694">RNA-binding</keyword>
<comment type="similarity">
    <text evidence="2 8 9">Belongs to the universal ribosomal protein uS5 family.</text>
</comment>
<comment type="subunit">
    <text evidence="8">Part of the 30S ribosomal subunit. Contacts proteins S4 and S8.</text>
</comment>
<evidence type="ECO:0000259" key="10">
    <source>
        <dbReference type="PROSITE" id="PS50881"/>
    </source>
</evidence>
<keyword evidence="6 8" id="KW-0687">Ribonucleoprotein</keyword>
<dbReference type="PROSITE" id="PS00585">
    <property type="entry name" value="RIBOSOMAL_S5"/>
    <property type="match status" value="1"/>
</dbReference>
<organism evidence="11 12">
    <name type="scientific">Reichenbachiella agarivorans</name>
    <dbReference type="NCBI Taxonomy" id="2979464"/>
    <lineage>
        <taxon>Bacteria</taxon>
        <taxon>Pseudomonadati</taxon>
        <taxon>Bacteroidota</taxon>
        <taxon>Cytophagia</taxon>
        <taxon>Cytophagales</taxon>
        <taxon>Reichenbachiellaceae</taxon>
        <taxon>Reichenbachiella</taxon>
    </lineage>
</organism>
<dbReference type="NCBIfam" id="TIGR01021">
    <property type="entry name" value="rpsE_bact"/>
    <property type="match status" value="1"/>
</dbReference>
<comment type="function">
    <text evidence="8">With S4 and S12 plays an important role in translational accuracy.</text>
</comment>
<reference evidence="11" key="1">
    <citation type="submission" date="2022-09" db="EMBL/GenBank/DDBJ databases">
        <title>Comparative genomics and taxonomic characterization of three novel marine species of genus Reichenbachiella exhibiting antioxidant and polysaccharide degradation activities.</title>
        <authorList>
            <person name="Muhammad N."/>
            <person name="Lee Y.-J."/>
            <person name="Ko J."/>
            <person name="Kim S.-G."/>
        </authorList>
    </citation>
    <scope>NUCLEOTIDE SEQUENCE</scope>
    <source>
        <strain evidence="11">BKB1-1</strain>
    </source>
</reference>
<dbReference type="InterPro" id="IPR018192">
    <property type="entry name" value="Ribosomal_uS5_N_CS"/>
</dbReference>
<keyword evidence="3 8" id="KW-0699">rRNA-binding</keyword>
<dbReference type="Pfam" id="PF00333">
    <property type="entry name" value="Ribosomal_S5"/>
    <property type="match status" value="1"/>
</dbReference>
<feature type="domain" description="S5 DRBM" evidence="10">
    <location>
        <begin position="16"/>
        <end position="79"/>
    </location>
</feature>
<proteinExistence type="inferred from homology"/>
<dbReference type="Pfam" id="PF03719">
    <property type="entry name" value="Ribosomal_S5_C"/>
    <property type="match status" value="1"/>
</dbReference>
<evidence type="ECO:0000313" key="11">
    <source>
        <dbReference type="EMBL" id="UXP32802.1"/>
    </source>
</evidence>
<accession>A0ABY6CQL9</accession>
<dbReference type="InterPro" id="IPR020568">
    <property type="entry name" value="Ribosomal_Su5_D2-typ_SF"/>
</dbReference>
<comment type="function">
    <text evidence="1 8">Located at the back of the 30S subunit body where it stabilizes the conformation of the head with respect to the body.</text>
</comment>
<dbReference type="HAMAP" id="MF_01307_B">
    <property type="entry name" value="Ribosomal_uS5_B"/>
    <property type="match status" value="1"/>
</dbReference>
<name>A0ABY6CQL9_9BACT</name>
<dbReference type="Gene3D" id="3.30.160.20">
    <property type="match status" value="1"/>
</dbReference>
<dbReference type="PROSITE" id="PS50881">
    <property type="entry name" value="S5_DSRBD"/>
    <property type="match status" value="1"/>
</dbReference>
<protein>
    <recommendedName>
        <fullName evidence="7 8">Small ribosomal subunit protein uS5</fullName>
    </recommendedName>
</protein>
<evidence type="ECO:0000256" key="5">
    <source>
        <dbReference type="ARBA" id="ARBA00022980"/>
    </source>
</evidence>
<evidence type="ECO:0000313" key="12">
    <source>
        <dbReference type="Proteomes" id="UP001065174"/>
    </source>
</evidence>
<gene>
    <name evidence="8 11" type="primary">rpsE</name>
    <name evidence="11" type="ORF">N6H18_02350</name>
</gene>
<dbReference type="InterPro" id="IPR013810">
    <property type="entry name" value="Ribosomal_uS5_N"/>
</dbReference>
<evidence type="ECO:0000256" key="1">
    <source>
        <dbReference type="ARBA" id="ARBA00003093"/>
    </source>
</evidence>
<keyword evidence="5 8" id="KW-0689">Ribosomal protein</keyword>
<dbReference type="InterPro" id="IPR005712">
    <property type="entry name" value="Ribosomal_uS5_bac-type"/>
</dbReference>
<dbReference type="Gene3D" id="3.30.230.10">
    <property type="match status" value="1"/>
</dbReference>
<dbReference type="InterPro" id="IPR000851">
    <property type="entry name" value="Ribosomal_uS5"/>
</dbReference>
<comment type="domain">
    <text evidence="8">The N-terminal domain interacts with the head of the 30S subunit; the C-terminal domain interacts with the body and contacts protein S4. The interaction surface between S4 and S5 is involved in control of translational fidelity.</text>
</comment>
<dbReference type="InterPro" id="IPR014721">
    <property type="entry name" value="Ribsml_uS5_D2-typ_fold_subgr"/>
</dbReference>